<evidence type="ECO:0000313" key="2">
    <source>
        <dbReference type="Proteomes" id="UP000291084"/>
    </source>
</evidence>
<gene>
    <name evidence="1" type="primary">Vigan.05G221600</name>
    <name evidence="1" type="ORF">VIGAN_05221600</name>
</gene>
<keyword evidence="2" id="KW-1185">Reference proteome</keyword>
<protein>
    <submittedName>
        <fullName evidence="1">Uncharacterized protein</fullName>
    </submittedName>
</protein>
<proteinExistence type="predicted"/>
<feature type="non-terminal residue" evidence="1">
    <location>
        <position position="1"/>
    </location>
</feature>
<evidence type="ECO:0000313" key="1">
    <source>
        <dbReference type="EMBL" id="BAT88665.1"/>
    </source>
</evidence>
<sequence>RKVQFCRKKEIFFSVECSAYIFSLTKIFTLCRVHCVCRGLSVFYLKRFVFYILSQTNWSFHRPIWVHIEIYGCRKKCKFSNNVVGHKKK</sequence>
<accession>A0A0S3S759</accession>
<organism evidence="1 2">
    <name type="scientific">Vigna angularis var. angularis</name>
    <dbReference type="NCBI Taxonomy" id="157739"/>
    <lineage>
        <taxon>Eukaryota</taxon>
        <taxon>Viridiplantae</taxon>
        <taxon>Streptophyta</taxon>
        <taxon>Embryophyta</taxon>
        <taxon>Tracheophyta</taxon>
        <taxon>Spermatophyta</taxon>
        <taxon>Magnoliopsida</taxon>
        <taxon>eudicotyledons</taxon>
        <taxon>Gunneridae</taxon>
        <taxon>Pentapetalae</taxon>
        <taxon>rosids</taxon>
        <taxon>fabids</taxon>
        <taxon>Fabales</taxon>
        <taxon>Fabaceae</taxon>
        <taxon>Papilionoideae</taxon>
        <taxon>50 kb inversion clade</taxon>
        <taxon>NPAAA clade</taxon>
        <taxon>indigoferoid/millettioid clade</taxon>
        <taxon>Phaseoleae</taxon>
        <taxon>Vigna</taxon>
    </lineage>
</organism>
<name>A0A0S3S759_PHAAN</name>
<dbReference type="Proteomes" id="UP000291084">
    <property type="component" value="Chromosome 5"/>
</dbReference>
<dbReference type="EMBL" id="AP015038">
    <property type="protein sequence ID" value="BAT88665.1"/>
    <property type="molecule type" value="Genomic_DNA"/>
</dbReference>
<reference evidence="1 2" key="1">
    <citation type="journal article" date="2015" name="Sci. Rep.">
        <title>The power of single molecule real-time sequencing technology in the de novo assembly of a eukaryotic genome.</title>
        <authorList>
            <person name="Sakai H."/>
            <person name="Naito K."/>
            <person name="Ogiso-Tanaka E."/>
            <person name="Takahashi Y."/>
            <person name="Iseki K."/>
            <person name="Muto C."/>
            <person name="Satou K."/>
            <person name="Teruya K."/>
            <person name="Shiroma A."/>
            <person name="Shimoji M."/>
            <person name="Hirano T."/>
            <person name="Itoh T."/>
            <person name="Kaga A."/>
            <person name="Tomooka N."/>
        </authorList>
    </citation>
    <scope>NUCLEOTIDE SEQUENCE [LARGE SCALE GENOMIC DNA]</scope>
    <source>
        <strain evidence="2">cv. Shumari</strain>
    </source>
</reference>
<dbReference type="AlphaFoldDB" id="A0A0S3S759"/>